<dbReference type="InterPro" id="IPR050490">
    <property type="entry name" value="Bact_solute-bd_prot1"/>
</dbReference>
<evidence type="ECO:0000313" key="8">
    <source>
        <dbReference type="EMBL" id="KAA0594873.1"/>
    </source>
</evidence>
<dbReference type="Pfam" id="PF01547">
    <property type="entry name" value="SBP_bac_1"/>
    <property type="match status" value="1"/>
</dbReference>
<evidence type="ECO:0000256" key="4">
    <source>
        <dbReference type="ARBA" id="ARBA00022729"/>
    </source>
</evidence>
<dbReference type="GO" id="GO:0042597">
    <property type="term" value="C:periplasmic space"/>
    <property type="evidence" value="ECO:0007669"/>
    <property type="project" value="UniProtKB-SubCell"/>
</dbReference>
<dbReference type="RefSeq" id="WP_149232630.1">
    <property type="nucleotide sequence ID" value="NZ_JALJXJ010000010.1"/>
</dbReference>
<dbReference type="PANTHER" id="PTHR43649">
    <property type="entry name" value="ARABINOSE-BINDING PROTEIN-RELATED"/>
    <property type="match status" value="1"/>
</dbReference>
<organism evidence="8 9">
    <name type="scientific">Azospirillum lipoferum</name>
    <dbReference type="NCBI Taxonomy" id="193"/>
    <lineage>
        <taxon>Bacteria</taxon>
        <taxon>Pseudomonadati</taxon>
        <taxon>Pseudomonadota</taxon>
        <taxon>Alphaproteobacteria</taxon>
        <taxon>Rhodospirillales</taxon>
        <taxon>Azospirillaceae</taxon>
        <taxon>Azospirillum</taxon>
    </lineage>
</organism>
<protein>
    <recommendedName>
        <fullName evidence="6">Probable sugar-binding periplasmic protein</fullName>
    </recommendedName>
</protein>
<keyword evidence="9" id="KW-1185">Reference proteome</keyword>
<dbReference type="PANTHER" id="PTHR43649:SF28">
    <property type="entry name" value="BINDING PROTEIN COMPONENT OF ABC SUGAR TRANSPORTER-RELATED"/>
    <property type="match status" value="1"/>
</dbReference>
<comment type="caution">
    <text evidence="8">The sequence shown here is derived from an EMBL/GenBank/DDBJ whole genome shotgun (WGS) entry which is preliminary data.</text>
</comment>
<dbReference type="EMBL" id="VTTN01000007">
    <property type="protein sequence ID" value="KAA0594873.1"/>
    <property type="molecule type" value="Genomic_DNA"/>
</dbReference>
<evidence type="ECO:0000313" key="9">
    <source>
        <dbReference type="Proteomes" id="UP000324927"/>
    </source>
</evidence>
<dbReference type="OrthoDB" id="9798191at2"/>
<comment type="similarity">
    <text evidence="2">Belongs to the bacterial solute-binding protein 1 family.</text>
</comment>
<dbReference type="AlphaFoldDB" id="A0A5A9GKK6"/>
<keyword evidence="3" id="KW-0813">Transport</keyword>
<dbReference type="InterPro" id="IPR006059">
    <property type="entry name" value="SBP"/>
</dbReference>
<gene>
    <name evidence="8" type="ORF">FZ942_18895</name>
</gene>
<evidence type="ECO:0000256" key="1">
    <source>
        <dbReference type="ARBA" id="ARBA00004418"/>
    </source>
</evidence>
<reference evidence="8 9" key="1">
    <citation type="submission" date="2019-08" db="EMBL/GenBank/DDBJ databases">
        <authorList>
            <person name="Grouzdev D."/>
            <person name="Tikhonova E."/>
            <person name="Kravchenko I."/>
        </authorList>
    </citation>
    <scope>NUCLEOTIDE SEQUENCE [LARGE SCALE GENOMIC DNA]</scope>
    <source>
        <strain evidence="8 9">59b</strain>
    </source>
</reference>
<evidence type="ECO:0000256" key="6">
    <source>
        <dbReference type="ARBA" id="ARBA00049753"/>
    </source>
</evidence>
<sequence>MSKIFAGLVAAVMLMPVGARAQGAIEVMHHWVAESEIEALSVIRKGVEAKGFQWKDSAVGGMSGANVQQALRARLTAGDPPGAMQFLGWEGVQWAEQNVVRDLNDQAKAGGWRNALPPQLLPFLTAQETFIAAPINMHRQNWVWANKKIFDDAGIPIPKSWPELIQAGRKLKERGVIPLAMGDESWQVEVIFDALLADLNGPEFYRKTAIDLDPKALGSREMVKVFDMLREVRGLVDANFVGRDWAVATGMVINGQAAMQVMGDWAKGEFLAKGLKPNKDFYCFPTPAPVTSFQYLIDSFGMFKVKDPAVQKAQIALAETVMDPAIQKRFNLIKGSIPARTDVPVDEFDDCAKLAFKDRAEAIAKGGMIGAMTHGFASRPEFAAVFGDVAGQFFVGTMSSDEAVKMLVQGIENAR</sequence>
<accession>A0A5A9GKK6</accession>
<comment type="function">
    <text evidence="5">Part of a binding-protein-dependent transport system for a sugar.</text>
</comment>
<feature type="signal peptide" evidence="7">
    <location>
        <begin position="1"/>
        <end position="21"/>
    </location>
</feature>
<feature type="chain" id="PRO_5023061146" description="Probable sugar-binding periplasmic protein" evidence="7">
    <location>
        <begin position="22"/>
        <end position="415"/>
    </location>
</feature>
<dbReference type="Proteomes" id="UP000324927">
    <property type="component" value="Unassembled WGS sequence"/>
</dbReference>
<dbReference type="SUPFAM" id="SSF53850">
    <property type="entry name" value="Periplasmic binding protein-like II"/>
    <property type="match status" value="1"/>
</dbReference>
<name>A0A5A9GKK6_AZOLI</name>
<evidence type="ECO:0000256" key="2">
    <source>
        <dbReference type="ARBA" id="ARBA00008520"/>
    </source>
</evidence>
<keyword evidence="4 7" id="KW-0732">Signal</keyword>
<comment type="subcellular location">
    <subcellularLocation>
        <location evidence="1">Periplasm</location>
    </subcellularLocation>
</comment>
<dbReference type="Gene3D" id="3.40.190.10">
    <property type="entry name" value="Periplasmic binding protein-like II"/>
    <property type="match status" value="2"/>
</dbReference>
<evidence type="ECO:0000256" key="5">
    <source>
        <dbReference type="ARBA" id="ARBA00049629"/>
    </source>
</evidence>
<proteinExistence type="inferred from homology"/>
<evidence type="ECO:0000256" key="3">
    <source>
        <dbReference type="ARBA" id="ARBA00022448"/>
    </source>
</evidence>
<evidence type="ECO:0000256" key="7">
    <source>
        <dbReference type="SAM" id="SignalP"/>
    </source>
</evidence>